<dbReference type="SMART" id="SM00028">
    <property type="entry name" value="TPR"/>
    <property type="match status" value="6"/>
</dbReference>
<dbReference type="InterPro" id="IPR052384">
    <property type="entry name" value="TMTC_O-mannosyltransferase"/>
</dbReference>
<dbReference type="PANTHER" id="PTHR44216:SF3">
    <property type="entry name" value="PROTEIN O-MANNOSYL-TRANSFERASE TMTC2"/>
    <property type="match status" value="1"/>
</dbReference>
<dbReference type="Pfam" id="PF14559">
    <property type="entry name" value="TPR_19"/>
    <property type="match status" value="1"/>
</dbReference>
<dbReference type="SUPFAM" id="SSF48452">
    <property type="entry name" value="TPR-like"/>
    <property type="match status" value="2"/>
</dbReference>
<sequence length="453" mass="51688">MNKKTVLTLLAAMSFIVIFSASAQTYRLELNPVKFVIPGFSEQYLEREVSLAPSEYELAEKLKSLLNNTDFQQVKSMLDAYYDVELSPALLMIKAQVYFSLKEYNQAIHLYQLVLKRKPQLVRAHEELGVLYLMTDNFTQARQYFAKAISYGSNNATVHGHLGYLNLQQHGGLSAVYAYQKAYSLEPHNAQWQQGLLTSLVQAQMHSPALALLNELIAKDTSNQSYWLTKAAIHIEQDAHELALQSLEFALLLGDISQQNLLIMISLHFEQAQFDRAVALLKTHVQSQRLAFADIRNYLLWLNQANRWEDSQWLITKLNEQNTLSKQNKSLMLSTQAQILEAKSRHTEALAHYQNALDTDPNNQNALLNFAHLLLQQKQFIKAEQMYIRAETFEAIKLQALLGRAQLYINTDELKAAYQLLIDAKRAYPNTLGIQDKINLLANIIDIQNTSTL</sequence>
<feature type="repeat" description="TPR" evidence="1">
    <location>
        <begin position="122"/>
        <end position="155"/>
    </location>
</feature>
<reference evidence="3 4" key="1">
    <citation type="submission" date="2014-12" db="EMBL/GenBank/DDBJ databases">
        <title>Draft Genome Sequence of Pseudoalteromonas luteoviolacea HI1.</title>
        <authorList>
            <person name="Asahina A.Y."/>
            <person name="Hadfield M.G."/>
        </authorList>
    </citation>
    <scope>NUCLEOTIDE SEQUENCE [LARGE SCALE GENOMIC DNA]</scope>
    <source>
        <strain evidence="3 4">HI1</strain>
    </source>
</reference>
<evidence type="ECO:0000313" key="4">
    <source>
        <dbReference type="Proteomes" id="UP000031327"/>
    </source>
</evidence>
<evidence type="ECO:0000256" key="1">
    <source>
        <dbReference type="PROSITE-ProRule" id="PRU00339"/>
    </source>
</evidence>
<organism evidence="3 4">
    <name type="scientific">Pseudoalteromonas luteoviolacea</name>
    <dbReference type="NCBI Taxonomy" id="43657"/>
    <lineage>
        <taxon>Bacteria</taxon>
        <taxon>Pseudomonadati</taxon>
        <taxon>Pseudomonadota</taxon>
        <taxon>Gammaproteobacteria</taxon>
        <taxon>Alteromonadales</taxon>
        <taxon>Pseudoalteromonadaceae</taxon>
        <taxon>Pseudoalteromonas</taxon>
    </lineage>
</organism>
<accession>A0A0C1MRI4</accession>
<dbReference type="InterPro" id="IPR011990">
    <property type="entry name" value="TPR-like_helical_dom_sf"/>
</dbReference>
<dbReference type="PANTHER" id="PTHR44216">
    <property type="entry name" value="PROTEIN O-MANNOSYL-TRANSFERASE TMTC2"/>
    <property type="match status" value="1"/>
</dbReference>
<feature type="signal peptide" evidence="2">
    <location>
        <begin position="1"/>
        <end position="23"/>
    </location>
</feature>
<dbReference type="AlphaFoldDB" id="A0A0C1MRI4"/>
<dbReference type="OrthoDB" id="5699219at2"/>
<evidence type="ECO:0000256" key="2">
    <source>
        <dbReference type="SAM" id="SignalP"/>
    </source>
</evidence>
<dbReference type="RefSeq" id="WP_039609046.1">
    <property type="nucleotide sequence ID" value="NZ_JWIC01000005.1"/>
</dbReference>
<evidence type="ECO:0000313" key="3">
    <source>
        <dbReference type="EMBL" id="KID57273.1"/>
    </source>
</evidence>
<keyword evidence="2" id="KW-0732">Signal</keyword>
<dbReference type="Pfam" id="PF13432">
    <property type="entry name" value="TPR_16"/>
    <property type="match status" value="1"/>
</dbReference>
<protein>
    <submittedName>
        <fullName evidence="3">Uncharacterized protein</fullName>
    </submittedName>
</protein>
<dbReference type="Gene3D" id="1.25.40.10">
    <property type="entry name" value="Tetratricopeptide repeat domain"/>
    <property type="match status" value="2"/>
</dbReference>
<keyword evidence="1" id="KW-0802">TPR repeat</keyword>
<name>A0A0C1MRI4_9GAMM</name>
<dbReference type="InterPro" id="IPR019734">
    <property type="entry name" value="TPR_rpt"/>
</dbReference>
<feature type="repeat" description="TPR" evidence="1">
    <location>
        <begin position="330"/>
        <end position="363"/>
    </location>
</feature>
<proteinExistence type="predicted"/>
<dbReference type="PROSITE" id="PS50005">
    <property type="entry name" value="TPR"/>
    <property type="match status" value="3"/>
</dbReference>
<comment type="caution">
    <text evidence="3">The sequence shown here is derived from an EMBL/GenBank/DDBJ whole genome shotgun (WGS) entry which is preliminary data.</text>
</comment>
<gene>
    <name evidence="3" type="ORF">JF50_08575</name>
</gene>
<dbReference type="GO" id="GO:0035269">
    <property type="term" value="P:protein O-linked glycosylation via mannose"/>
    <property type="evidence" value="ECO:0007669"/>
    <property type="project" value="TreeGrafter"/>
</dbReference>
<dbReference type="EMBL" id="JWIC01000005">
    <property type="protein sequence ID" value="KID57273.1"/>
    <property type="molecule type" value="Genomic_DNA"/>
</dbReference>
<feature type="chain" id="PRO_5002135929" evidence="2">
    <location>
        <begin position="24"/>
        <end position="453"/>
    </location>
</feature>
<feature type="repeat" description="TPR" evidence="1">
    <location>
        <begin position="88"/>
        <end position="121"/>
    </location>
</feature>
<dbReference type="GO" id="GO:0000030">
    <property type="term" value="F:mannosyltransferase activity"/>
    <property type="evidence" value="ECO:0007669"/>
    <property type="project" value="TreeGrafter"/>
</dbReference>
<dbReference type="Proteomes" id="UP000031327">
    <property type="component" value="Unassembled WGS sequence"/>
</dbReference>